<keyword evidence="8" id="KW-0808">Transferase</keyword>
<gene>
    <name evidence="18" type="ORF">I2501_34050</name>
</gene>
<comment type="subcellular location">
    <subcellularLocation>
        <location evidence="3">Cytoplasm</location>
    </subcellularLocation>
</comment>
<dbReference type="InterPro" id="IPR036890">
    <property type="entry name" value="HATPase_C_sf"/>
</dbReference>
<comment type="function">
    <text evidence="14">Member of the two-component regulatory system NreB/NreC involved in the control of dissimilatory nitrate/nitrite reduction in response to oxygen. NreB functions as a direct oxygen sensor histidine kinase which is autophosphorylated, in the absence of oxygen, probably at the conserved histidine residue, and transfers its phosphate group probably to a conserved aspartate residue of NreC. NreB/NreC activates the expression of the nitrate (narGHJI) and nitrite (nir) reductase operons, as well as the putative nitrate transporter gene narT.</text>
</comment>
<dbReference type="Pfam" id="PF07730">
    <property type="entry name" value="HisKA_3"/>
    <property type="match status" value="1"/>
</dbReference>
<dbReference type="InterPro" id="IPR005467">
    <property type="entry name" value="His_kinase_dom"/>
</dbReference>
<evidence type="ECO:0000256" key="5">
    <source>
        <dbReference type="ARBA" id="ARBA00017322"/>
    </source>
</evidence>
<dbReference type="InterPro" id="IPR011712">
    <property type="entry name" value="Sig_transdc_His_kin_sub3_dim/P"/>
</dbReference>
<keyword evidence="7" id="KW-0963">Cytoplasm</keyword>
<dbReference type="AlphaFoldDB" id="A0A931BGJ3"/>
<evidence type="ECO:0000256" key="6">
    <source>
        <dbReference type="ARBA" id="ARBA00022485"/>
    </source>
</evidence>
<dbReference type="Pfam" id="PF02518">
    <property type="entry name" value="HATPase_c"/>
    <property type="match status" value="1"/>
</dbReference>
<keyword evidence="11" id="KW-0408">Iron</keyword>
<keyword evidence="10 18" id="KW-0418">Kinase</keyword>
<name>A0A931BGJ3_9ACTN</name>
<evidence type="ECO:0000313" key="18">
    <source>
        <dbReference type="EMBL" id="MBF9073050.1"/>
    </source>
</evidence>
<evidence type="ECO:0000256" key="15">
    <source>
        <dbReference type="ARBA" id="ARBA00030800"/>
    </source>
</evidence>
<keyword evidence="19" id="KW-1185">Reference proteome</keyword>
<evidence type="ECO:0000256" key="4">
    <source>
        <dbReference type="ARBA" id="ARBA00012438"/>
    </source>
</evidence>
<keyword evidence="6" id="KW-0004">4Fe-4S</keyword>
<evidence type="ECO:0000256" key="1">
    <source>
        <dbReference type="ARBA" id="ARBA00000085"/>
    </source>
</evidence>
<comment type="catalytic activity">
    <reaction evidence="1">
        <text>ATP + protein L-histidine = ADP + protein N-phospho-L-histidine.</text>
        <dbReference type="EC" id="2.7.13.3"/>
    </reaction>
</comment>
<evidence type="ECO:0000256" key="12">
    <source>
        <dbReference type="ARBA" id="ARBA00023012"/>
    </source>
</evidence>
<accession>A0A931BGJ3</accession>
<comment type="caution">
    <text evidence="18">The sequence shown here is derived from an EMBL/GenBank/DDBJ whole genome shotgun (WGS) entry which is preliminary data.</text>
</comment>
<dbReference type="InterPro" id="IPR050482">
    <property type="entry name" value="Sensor_HK_TwoCompSys"/>
</dbReference>
<evidence type="ECO:0000256" key="8">
    <source>
        <dbReference type="ARBA" id="ARBA00022679"/>
    </source>
</evidence>
<feature type="region of interest" description="Disordered" evidence="16">
    <location>
        <begin position="327"/>
        <end position="352"/>
    </location>
</feature>
<dbReference type="GO" id="GO:0000155">
    <property type="term" value="F:phosphorelay sensor kinase activity"/>
    <property type="evidence" value="ECO:0007669"/>
    <property type="project" value="InterPro"/>
</dbReference>
<evidence type="ECO:0000256" key="10">
    <source>
        <dbReference type="ARBA" id="ARBA00022777"/>
    </source>
</evidence>
<evidence type="ECO:0000256" key="3">
    <source>
        <dbReference type="ARBA" id="ARBA00004496"/>
    </source>
</evidence>
<evidence type="ECO:0000256" key="9">
    <source>
        <dbReference type="ARBA" id="ARBA00022723"/>
    </source>
</evidence>
<dbReference type="SUPFAM" id="SSF55781">
    <property type="entry name" value="GAF domain-like"/>
    <property type="match status" value="1"/>
</dbReference>
<dbReference type="GO" id="GO:0046983">
    <property type="term" value="F:protein dimerization activity"/>
    <property type="evidence" value="ECO:0007669"/>
    <property type="project" value="InterPro"/>
</dbReference>
<dbReference type="Pfam" id="PF13185">
    <property type="entry name" value="GAF_2"/>
    <property type="match status" value="1"/>
</dbReference>
<dbReference type="RefSeq" id="WP_196198040.1">
    <property type="nucleotide sequence ID" value="NZ_JADPRT010000020.1"/>
</dbReference>
<dbReference type="GO" id="GO:0016020">
    <property type="term" value="C:membrane"/>
    <property type="evidence" value="ECO:0007669"/>
    <property type="project" value="InterPro"/>
</dbReference>
<dbReference type="Gene3D" id="1.20.5.1930">
    <property type="match status" value="1"/>
</dbReference>
<dbReference type="SUPFAM" id="SSF55874">
    <property type="entry name" value="ATPase domain of HSP90 chaperone/DNA topoisomerase II/histidine kinase"/>
    <property type="match status" value="1"/>
</dbReference>
<feature type="compositionally biased region" description="Basic and acidic residues" evidence="16">
    <location>
        <begin position="339"/>
        <end position="352"/>
    </location>
</feature>
<keyword evidence="9" id="KW-0479">Metal-binding</keyword>
<keyword evidence="12" id="KW-0902">Two-component regulatory system</keyword>
<dbReference type="InterPro" id="IPR003018">
    <property type="entry name" value="GAF"/>
</dbReference>
<evidence type="ECO:0000256" key="13">
    <source>
        <dbReference type="ARBA" id="ARBA00023014"/>
    </source>
</evidence>
<evidence type="ECO:0000256" key="2">
    <source>
        <dbReference type="ARBA" id="ARBA00001966"/>
    </source>
</evidence>
<dbReference type="Gene3D" id="3.30.565.10">
    <property type="entry name" value="Histidine kinase-like ATPase, C-terminal domain"/>
    <property type="match status" value="1"/>
</dbReference>
<dbReference type="Gene3D" id="3.30.450.40">
    <property type="match status" value="1"/>
</dbReference>
<dbReference type="SMART" id="SM00065">
    <property type="entry name" value="GAF"/>
    <property type="match status" value="1"/>
</dbReference>
<evidence type="ECO:0000256" key="11">
    <source>
        <dbReference type="ARBA" id="ARBA00023004"/>
    </source>
</evidence>
<dbReference type="GO" id="GO:0051539">
    <property type="term" value="F:4 iron, 4 sulfur cluster binding"/>
    <property type="evidence" value="ECO:0007669"/>
    <property type="project" value="UniProtKB-KW"/>
</dbReference>
<evidence type="ECO:0000256" key="14">
    <source>
        <dbReference type="ARBA" id="ARBA00024827"/>
    </source>
</evidence>
<organism evidence="18 19">
    <name type="scientific">Streptacidiphilus fuscans</name>
    <dbReference type="NCBI Taxonomy" id="2789292"/>
    <lineage>
        <taxon>Bacteria</taxon>
        <taxon>Bacillati</taxon>
        <taxon>Actinomycetota</taxon>
        <taxon>Actinomycetes</taxon>
        <taxon>Kitasatosporales</taxon>
        <taxon>Streptomycetaceae</taxon>
        <taxon>Streptacidiphilus</taxon>
    </lineage>
</organism>
<dbReference type="CDD" id="cd16917">
    <property type="entry name" value="HATPase_UhpB-NarQ-NarX-like"/>
    <property type="match status" value="1"/>
</dbReference>
<dbReference type="PANTHER" id="PTHR24421:SF61">
    <property type="entry name" value="OXYGEN SENSOR HISTIDINE KINASE NREB"/>
    <property type="match status" value="1"/>
</dbReference>
<evidence type="ECO:0000313" key="19">
    <source>
        <dbReference type="Proteomes" id="UP000657385"/>
    </source>
</evidence>
<dbReference type="SMART" id="SM00387">
    <property type="entry name" value="HATPase_c"/>
    <property type="match status" value="1"/>
</dbReference>
<protein>
    <recommendedName>
        <fullName evidence="5">Oxygen sensor histidine kinase NreB</fullName>
        <ecNumber evidence="4">2.7.13.3</ecNumber>
    </recommendedName>
    <alternativeName>
        <fullName evidence="15">Nitrogen regulation protein B</fullName>
    </alternativeName>
</protein>
<dbReference type="GO" id="GO:0005737">
    <property type="term" value="C:cytoplasm"/>
    <property type="evidence" value="ECO:0007669"/>
    <property type="project" value="UniProtKB-SubCell"/>
</dbReference>
<comment type="cofactor">
    <cofactor evidence="2">
        <name>[4Fe-4S] cluster</name>
        <dbReference type="ChEBI" id="CHEBI:49883"/>
    </cofactor>
</comment>
<dbReference type="GO" id="GO:0046872">
    <property type="term" value="F:metal ion binding"/>
    <property type="evidence" value="ECO:0007669"/>
    <property type="project" value="UniProtKB-KW"/>
</dbReference>
<dbReference type="InterPro" id="IPR003594">
    <property type="entry name" value="HATPase_dom"/>
</dbReference>
<dbReference type="InterPro" id="IPR029016">
    <property type="entry name" value="GAF-like_dom_sf"/>
</dbReference>
<evidence type="ECO:0000256" key="16">
    <source>
        <dbReference type="SAM" id="MobiDB-lite"/>
    </source>
</evidence>
<proteinExistence type="predicted"/>
<dbReference type="EMBL" id="JADPRT010000020">
    <property type="protein sequence ID" value="MBF9073050.1"/>
    <property type="molecule type" value="Genomic_DNA"/>
</dbReference>
<dbReference type="PRINTS" id="PR00344">
    <property type="entry name" value="BCTRLSENSOR"/>
</dbReference>
<dbReference type="PANTHER" id="PTHR24421">
    <property type="entry name" value="NITRATE/NITRITE SENSOR PROTEIN NARX-RELATED"/>
    <property type="match status" value="1"/>
</dbReference>
<dbReference type="EC" id="2.7.13.3" evidence="4"/>
<evidence type="ECO:0000259" key="17">
    <source>
        <dbReference type="PROSITE" id="PS50109"/>
    </source>
</evidence>
<keyword evidence="13" id="KW-0411">Iron-sulfur</keyword>
<dbReference type="InterPro" id="IPR004358">
    <property type="entry name" value="Sig_transdc_His_kin-like_C"/>
</dbReference>
<evidence type="ECO:0000256" key="7">
    <source>
        <dbReference type="ARBA" id="ARBA00022490"/>
    </source>
</evidence>
<reference evidence="18" key="1">
    <citation type="submission" date="2020-11" db="EMBL/GenBank/DDBJ databases">
        <title>Isolation and identification of active actinomycetes.</title>
        <authorList>
            <person name="Yu B."/>
        </authorList>
    </citation>
    <scope>NUCLEOTIDE SEQUENCE</scope>
    <source>
        <strain evidence="18">NEAU-YB345</strain>
    </source>
</reference>
<sequence length="394" mass="42118">MSTDACPPYEDGSSDRCLGGIEAISSAVLAMSRHLEVREVLQRIVTSARTLVGAQYAALGVPDDHGGFAQFVVDGISDDQWRAIGPLPRQHGILAAMLHEPDPTRLADVRQDPRFGGWPGAHPDMQAFLGVPIQDGEEILGALFLANPEGRESFSGHDEELLRILAAHAALALVNARLYERSRELTLVGERARIAHELHDAVSQKLFSLRLTAQAAATLVERDPARARAELAEVSRLAAEAADELRSVVVELRPAALDEDGLLPTLASQVDVLNRAHTAHVRFFHDRVGALPAAQEEALLRVAQEALHNALRHSGATTVEVELRTVRGSSGTGRGARLRVTDDGKGFDPEQTRRAGRHLGLVSMRDRAAGVGGALHIDSSPGAGTVVVLEVPGG</sequence>
<dbReference type="Proteomes" id="UP000657385">
    <property type="component" value="Unassembled WGS sequence"/>
</dbReference>
<feature type="domain" description="Histidine kinase" evidence="17">
    <location>
        <begin position="193"/>
        <end position="394"/>
    </location>
</feature>
<dbReference type="PROSITE" id="PS50109">
    <property type="entry name" value="HIS_KIN"/>
    <property type="match status" value="1"/>
</dbReference>